<dbReference type="PROSITE" id="PS51278">
    <property type="entry name" value="GATASE_TYPE_2"/>
    <property type="match status" value="1"/>
</dbReference>
<dbReference type="EMBL" id="PFLI01000129">
    <property type="protein sequence ID" value="PIY71880.1"/>
    <property type="molecule type" value="Genomic_DNA"/>
</dbReference>
<name>A0A2M7QJ41_9BACT</name>
<feature type="domain" description="Glutamine amidotransferase type-2" evidence="5">
    <location>
        <begin position="2"/>
        <end position="242"/>
    </location>
</feature>
<reference evidence="7" key="1">
    <citation type="submission" date="2017-09" db="EMBL/GenBank/DDBJ databases">
        <title>Depth-based differentiation of microbial function through sediment-hosted aquifers and enrichment of novel symbionts in the deep terrestrial subsurface.</title>
        <authorList>
            <person name="Probst A.J."/>
            <person name="Ladd B."/>
            <person name="Jarett J.K."/>
            <person name="Geller-Mcgrath D.E."/>
            <person name="Sieber C.M.K."/>
            <person name="Emerson J.B."/>
            <person name="Anantharaman K."/>
            <person name="Thomas B.C."/>
            <person name="Malmstrom R."/>
            <person name="Stieglmeier M."/>
            <person name="Klingl A."/>
            <person name="Woyke T."/>
            <person name="Ryan C.M."/>
            <person name="Banfield J.F."/>
        </authorList>
    </citation>
    <scope>NUCLEOTIDE SEQUENCE [LARGE SCALE GENOMIC DNA]</scope>
</reference>
<comment type="similarity">
    <text evidence="2">Belongs to the asparagine synthetase family.</text>
</comment>
<dbReference type="CDD" id="cd00712">
    <property type="entry name" value="AsnB"/>
    <property type="match status" value="1"/>
</dbReference>
<evidence type="ECO:0000313" key="7">
    <source>
        <dbReference type="Proteomes" id="UP000229401"/>
    </source>
</evidence>
<evidence type="ECO:0000256" key="2">
    <source>
        <dbReference type="ARBA" id="ARBA00005752"/>
    </source>
</evidence>
<accession>A0A2M7QJ41</accession>
<evidence type="ECO:0000259" key="5">
    <source>
        <dbReference type="PROSITE" id="PS51278"/>
    </source>
</evidence>
<comment type="caution">
    <text evidence="6">The sequence shown here is derived from an EMBL/GenBank/DDBJ whole genome shotgun (WGS) entry which is preliminary data.</text>
</comment>
<evidence type="ECO:0000256" key="1">
    <source>
        <dbReference type="ARBA" id="ARBA00005187"/>
    </source>
</evidence>
<comment type="catalytic activity">
    <reaction evidence="4">
        <text>L-aspartate + L-glutamine + ATP + H2O = L-asparagine + L-glutamate + AMP + diphosphate + H(+)</text>
        <dbReference type="Rhea" id="RHEA:12228"/>
        <dbReference type="ChEBI" id="CHEBI:15377"/>
        <dbReference type="ChEBI" id="CHEBI:15378"/>
        <dbReference type="ChEBI" id="CHEBI:29985"/>
        <dbReference type="ChEBI" id="CHEBI:29991"/>
        <dbReference type="ChEBI" id="CHEBI:30616"/>
        <dbReference type="ChEBI" id="CHEBI:33019"/>
        <dbReference type="ChEBI" id="CHEBI:58048"/>
        <dbReference type="ChEBI" id="CHEBI:58359"/>
        <dbReference type="ChEBI" id="CHEBI:456215"/>
        <dbReference type="EC" id="6.3.5.4"/>
    </reaction>
</comment>
<comment type="pathway">
    <text evidence="1">Amino-acid biosynthesis; L-asparagine biosynthesis; L-asparagine from L-aspartate (L-Gln route): step 1/1.</text>
</comment>
<evidence type="ECO:0000313" key="6">
    <source>
        <dbReference type="EMBL" id="PIY71880.1"/>
    </source>
</evidence>
<dbReference type="EC" id="6.3.5.4" evidence="3"/>
<dbReference type="InterPro" id="IPR014729">
    <property type="entry name" value="Rossmann-like_a/b/a_fold"/>
</dbReference>
<dbReference type="SUPFAM" id="SSF56235">
    <property type="entry name" value="N-terminal nucleophile aminohydrolases (Ntn hydrolases)"/>
    <property type="match status" value="1"/>
</dbReference>
<dbReference type="PANTHER" id="PTHR43284">
    <property type="entry name" value="ASPARAGINE SYNTHETASE (GLUTAMINE-HYDROLYZING)"/>
    <property type="match status" value="1"/>
</dbReference>
<dbReference type="SUPFAM" id="SSF52402">
    <property type="entry name" value="Adenine nucleotide alpha hydrolases-like"/>
    <property type="match status" value="1"/>
</dbReference>
<dbReference type="CDD" id="cd01991">
    <property type="entry name" value="Asn_synthase_B_C"/>
    <property type="match status" value="1"/>
</dbReference>
<dbReference type="SUPFAM" id="SSF144010">
    <property type="entry name" value="CofE-like"/>
    <property type="match status" value="1"/>
</dbReference>
<gene>
    <name evidence="6" type="ORF">COY87_03870</name>
</gene>
<dbReference type="InterPro" id="IPR051786">
    <property type="entry name" value="ASN_synthetase/amidase"/>
</dbReference>
<evidence type="ECO:0000256" key="3">
    <source>
        <dbReference type="ARBA" id="ARBA00012737"/>
    </source>
</evidence>
<dbReference type="Gene3D" id="3.60.20.10">
    <property type="entry name" value="Glutamine Phosphoribosylpyrophosphate, subunit 1, domain 1"/>
    <property type="match status" value="1"/>
</dbReference>
<dbReference type="Pfam" id="PF13537">
    <property type="entry name" value="GATase_7"/>
    <property type="match status" value="1"/>
</dbReference>
<dbReference type="InterPro" id="IPR017932">
    <property type="entry name" value="GATase_2_dom"/>
</dbReference>
<evidence type="ECO:0000256" key="4">
    <source>
        <dbReference type="ARBA" id="ARBA00048741"/>
    </source>
</evidence>
<dbReference type="InterPro" id="IPR001962">
    <property type="entry name" value="Asn_synthase"/>
</dbReference>
<dbReference type="PANTHER" id="PTHR43284:SF1">
    <property type="entry name" value="ASPARAGINE SYNTHETASE"/>
    <property type="match status" value="1"/>
</dbReference>
<dbReference type="InterPro" id="IPR033738">
    <property type="entry name" value="AsnB_N"/>
</dbReference>
<dbReference type="Proteomes" id="UP000229401">
    <property type="component" value="Unassembled WGS sequence"/>
</dbReference>
<sequence length="963" mass="110320">MCGIAGFIGFKDETLIKRFSKLLEHRGPDGEGYFIDNDVTLLSRRLSIIDVKGGGQPIYNEDRSMVIVYNGEIYNYQELRKELEIKGHVFKTVSDTEVILHGYEQWREACFDKLNGMFAIAIHDIKKKKTVLVRDHFGIKPLYFSLLGSTDSVTHVFPASARSALNTPNLRAVGIPNISATCRVVFTSEIKPLIYSGLIPVEPNDRIIYRYLKYRIHDDGRETFFKGIERLLPGEMMIIEKGQNSNLKSQIKKFTKLEEKLMNRAETQNGASLQKQQISQFKTLLIDSIKRRLVSEVPLGTCLSGGLDSSTVVSVVNKLLQEKVGETQSVGDIQKTFSAVFPRSSNDEERYIDELLETSKDIKDYKVYPKVDEFFKDLKDFVKTQEEPTISTGPYAQYKVMQEAHKHVTVVLDGQGADEMMAGYVPYYFVYLKQLWKARQYVTFIKEAYSSKDVILKLLFRSKSKEVRIKNVLNKGFAGTYKDEMFIIENNNIKKRLHEDIFKNSLQSLLRYEDKNAMWFSIEGRVPFLDFRLLEFLFTLPEDAIIKNGWNKYILRESTKDLLPELINKRRNKIGFTTPEYEWFKKESDTILEFFTGEQFEAKKYVNQVEIVMAFKDFVAGKTDDTMFFWRILNLELWMREFIVKKLNPKSEIPALQAGRLNSNQTSDSKQIKNEIIVEGKKYLRYPIRTEVFKKGDDVLRKITEEVNKFIQCHSELVSESNYRSRNKFGMTSKQIRHDTFANKKWFIVVSEKIVATAQGRAYFIWDIKPSLIATVLSKCVSRVPWGIGLGGPWTMQLAIQEVGLPRILFASIIGGIGKIIGKKGLFYQIAGRSAAGIDGPTEYSLYPANVSAKLLPKEPQRVCEQIDITIKNPKSEITNPKLQISNNYKVSNLPFEKPQGKQSPISNRSQYLGSAIIDANDIGRNVLGNTISLSNKLIEEIFKDNPMGQTNEQTPITIVIKL</sequence>
<dbReference type="Gene3D" id="3.40.50.620">
    <property type="entry name" value="HUPs"/>
    <property type="match status" value="1"/>
</dbReference>
<protein>
    <recommendedName>
        <fullName evidence="3">asparagine synthase (glutamine-hydrolyzing)</fullName>
        <ecNumber evidence="3">6.3.5.4</ecNumber>
    </recommendedName>
</protein>
<proteinExistence type="inferred from homology"/>
<organism evidence="6 7">
    <name type="scientific">Candidatus Roizmanbacteria bacterium CG_4_10_14_0_8_um_filter_33_9</name>
    <dbReference type="NCBI Taxonomy" id="1974826"/>
    <lineage>
        <taxon>Bacteria</taxon>
        <taxon>Candidatus Roizmaniibacteriota</taxon>
    </lineage>
</organism>
<dbReference type="InterPro" id="IPR029055">
    <property type="entry name" value="Ntn_hydrolases_N"/>
</dbReference>
<dbReference type="GO" id="GO:0006529">
    <property type="term" value="P:asparagine biosynthetic process"/>
    <property type="evidence" value="ECO:0007669"/>
    <property type="project" value="InterPro"/>
</dbReference>
<dbReference type="Pfam" id="PF00733">
    <property type="entry name" value="Asn_synthase"/>
    <property type="match status" value="1"/>
</dbReference>
<dbReference type="AlphaFoldDB" id="A0A2M7QJ41"/>
<dbReference type="GO" id="GO:0004066">
    <property type="term" value="F:asparagine synthase (glutamine-hydrolyzing) activity"/>
    <property type="evidence" value="ECO:0007669"/>
    <property type="project" value="UniProtKB-EC"/>
</dbReference>
<dbReference type="GO" id="GO:0005829">
    <property type="term" value="C:cytosol"/>
    <property type="evidence" value="ECO:0007669"/>
    <property type="project" value="TreeGrafter"/>
</dbReference>